<dbReference type="CDD" id="cd08422">
    <property type="entry name" value="PBP2_CrgA_like"/>
    <property type="match status" value="1"/>
</dbReference>
<dbReference type="Gene3D" id="3.40.190.290">
    <property type="match status" value="1"/>
</dbReference>
<comment type="similarity">
    <text evidence="1">Belongs to the LysR transcriptional regulatory family.</text>
</comment>
<dbReference type="GO" id="GO:0003677">
    <property type="term" value="F:DNA binding"/>
    <property type="evidence" value="ECO:0007669"/>
    <property type="project" value="UniProtKB-KW"/>
</dbReference>
<dbReference type="AlphaFoldDB" id="A0A916U5E7"/>
<reference evidence="6" key="1">
    <citation type="journal article" date="2014" name="Int. J. Syst. Evol. Microbiol.">
        <title>Complete genome sequence of Corynebacterium casei LMG S-19264T (=DSM 44701T), isolated from a smear-ripened cheese.</title>
        <authorList>
            <consortium name="US DOE Joint Genome Institute (JGI-PGF)"/>
            <person name="Walter F."/>
            <person name="Albersmeier A."/>
            <person name="Kalinowski J."/>
            <person name="Ruckert C."/>
        </authorList>
    </citation>
    <scope>NUCLEOTIDE SEQUENCE</scope>
    <source>
        <strain evidence="6">CGMCC 1.10998</strain>
    </source>
</reference>
<evidence type="ECO:0000256" key="4">
    <source>
        <dbReference type="ARBA" id="ARBA00023163"/>
    </source>
</evidence>
<evidence type="ECO:0000313" key="7">
    <source>
        <dbReference type="Proteomes" id="UP000637423"/>
    </source>
</evidence>
<keyword evidence="4" id="KW-0804">Transcription</keyword>
<evidence type="ECO:0000256" key="2">
    <source>
        <dbReference type="ARBA" id="ARBA00023015"/>
    </source>
</evidence>
<protein>
    <submittedName>
        <fullName evidence="6">Transcriptional regulator</fullName>
    </submittedName>
</protein>
<dbReference type="PANTHER" id="PTHR30537:SF5">
    <property type="entry name" value="HTH-TYPE TRANSCRIPTIONAL ACTIVATOR TTDR-RELATED"/>
    <property type="match status" value="1"/>
</dbReference>
<dbReference type="PANTHER" id="PTHR30537">
    <property type="entry name" value="HTH-TYPE TRANSCRIPTIONAL REGULATOR"/>
    <property type="match status" value="1"/>
</dbReference>
<evidence type="ECO:0000313" key="6">
    <source>
        <dbReference type="EMBL" id="GGC58265.1"/>
    </source>
</evidence>
<dbReference type="Proteomes" id="UP000637423">
    <property type="component" value="Unassembled WGS sequence"/>
</dbReference>
<dbReference type="Pfam" id="PF03466">
    <property type="entry name" value="LysR_substrate"/>
    <property type="match status" value="1"/>
</dbReference>
<organism evidence="6 7">
    <name type="scientific">Undibacterium terreum</name>
    <dbReference type="NCBI Taxonomy" id="1224302"/>
    <lineage>
        <taxon>Bacteria</taxon>
        <taxon>Pseudomonadati</taxon>
        <taxon>Pseudomonadota</taxon>
        <taxon>Betaproteobacteria</taxon>
        <taxon>Burkholderiales</taxon>
        <taxon>Oxalobacteraceae</taxon>
        <taxon>Undibacterium</taxon>
    </lineage>
</organism>
<comment type="caution">
    <text evidence="6">The sequence shown here is derived from an EMBL/GenBank/DDBJ whole genome shotgun (WGS) entry which is preliminary data.</text>
</comment>
<evidence type="ECO:0000256" key="1">
    <source>
        <dbReference type="ARBA" id="ARBA00009437"/>
    </source>
</evidence>
<dbReference type="InterPro" id="IPR036388">
    <property type="entry name" value="WH-like_DNA-bd_sf"/>
</dbReference>
<keyword evidence="2" id="KW-0805">Transcription regulation</keyword>
<dbReference type="Gene3D" id="1.10.10.10">
    <property type="entry name" value="Winged helix-like DNA-binding domain superfamily/Winged helix DNA-binding domain"/>
    <property type="match status" value="1"/>
</dbReference>
<feature type="domain" description="HTH lysR-type" evidence="5">
    <location>
        <begin position="1"/>
        <end position="59"/>
    </location>
</feature>
<dbReference type="InterPro" id="IPR058163">
    <property type="entry name" value="LysR-type_TF_proteobact-type"/>
</dbReference>
<name>A0A916U5E7_9BURK</name>
<dbReference type="RefSeq" id="WP_188564083.1">
    <property type="nucleotide sequence ID" value="NZ_BMED01000001.1"/>
</dbReference>
<accession>A0A916U5E7</accession>
<dbReference type="PROSITE" id="PS50931">
    <property type="entry name" value="HTH_LYSR"/>
    <property type="match status" value="1"/>
</dbReference>
<keyword evidence="7" id="KW-1185">Reference proteome</keyword>
<dbReference type="InterPro" id="IPR036390">
    <property type="entry name" value="WH_DNA-bd_sf"/>
</dbReference>
<reference evidence="6" key="2">
    <citation type="submission" date="2020-09" db="EMBL/GenBank/DDBJ databases">
        <authorList>
            <person name="Sun Q."/>
            <person name="Zhou Y."/>
        </authorList>
    </citation>
    <scope>NUCLEOTIDE SEQUENCE</scope>
    <source>
        <strain evidence="6">CGMCC 1.10998</strain>
    </source>
</reference>
<proteinExistence type="inferred from homology"/>
<dbReference type="InterPro" id="IPR000847">
    <property type="entry name" value="LysR_HTH_N"/>
</dbReference>
<gene>
    <name evidence="6" type="ORF">GCM10011396_01400</name>
</gene>
<evidence type="ECO:0000256" key="3">
    <source>
        <dbReference type="ARBA" id="ARBA00023125"/>
    </source>
</evidence>
<keyword evidence="3" id="KW-0238">DNA-binding</keyword>
<dbReference type="SUPFAM" id="SSF46785">
    <property type="entry name" value="Winged helix' DNA-binding domain"/>
    <property type="match status" value="1"/>
</dbReference>
<evidence type="ECO:0000259" key="5">
    <source>
        <dbReference type="PROSITE" id="PS50931"/>
    </source>
</evidence>
<dbReference type="InterPro" id="IPR005119">
    <property type="entry name" value="LysR_subst-bd"/>
</dbReference>
<dbReference type="SUPFAM" id="SSF53850">
    <property type="entry name" value="Periplasmic binding protein-like II"/>
    <property type="match status" value="1"/>
</dbReference>
<dbReference type="EMBL" id="BMED01000001">
    <property type="protein sequence ID" value="GGC58265.1"/>
    <property type="molecule type" value="Genomic_DNA"/>
</dbReference>
<dbReference type="Pfam" id="PF00126">
    <property type="entry name" value="HTH_1"/>
    <property type="match status" value="1"/>
</dbReference>
<sequence length="317" mass="35067">MDELRAITVFAKAAELASFHKVAVEQGTTPQSISKTIRQLESELGVRLFHRTTRQNSLTEDGRRFLEAVKPNLDGMLRALAQAKASASDDEGLIRISAAGAVGKKVLLPMLADFHALHPKIEIELLLENDFTDIVAQRIDVGFRAGSEPVGDMIVRRLFAIQQLACASPSYLQNRGTPASIEDLAQHACIGYRQPSTGRLFPWEFSIDNEISYRDIHAAFCTNDPEAELGAVTAGFGIGLIDSINSTAPIRAGQLIPLLCEFTSERLGLYIYYKQRVDIPRRVRKFIDFSIAHLLNSKEYSIPTAELRQLQRTGLGS</sequence>
<dbReference type="GO" id="GO:0003700">
    <property type="term" value="F:DNA-binding transcription factor activity"/>
    <property type="evidence" value="ECO:0007669"/>
    <property type="project" value="InterPro"/>
</dbReference>